<organism evidence="2 3">
    <name type="scientific">Thalassiosira oceanica</name>
    <name type="common">Marine diatom</name>
    <dbReference type="NCBI Taxonomy" id="159749"/>
    <lineage>
        <taxon>Eukaryota</taxon>
        <taxon>Sar</taxon>
        <taxon>Stramenopiles</taxon>
        <taxon>Ochrophyta</taxon>
        <taxon>Bacillariophyta</taxon>
        <taxon>Coscinodiscophyceae</taxon>
        <taxon>Thalassiosirophycidae</taxon>
        <taxon>Thalassiosirales</taxon>
        <taxon>Thalassiosiraceae</taxon>
        <taxon>Thalassiosira</taxon>
    </lineage>
</organism>
<proteinExistence type="predicted"/>
<keyword evidence="1" id="KW-0732">Signal</keyword>
<evidence type="ECO:0000256" key="1">
    <source>
        <dbReference type="SAM" id="SignalP"/>
    </source>
</evidence>
<dbReference type="EMBL" id="AGNL01000351">
    <property type="protein sequence ID" value="EJK77831.1"/>
    <property type="molecule type" value="Genomic_DNA"/>
</dbReference>
<keyword evidence="3" id="KW-1185">Reference proteome</keyword>
<evidence type="ECO:0000313" key="3">
    <source>
        <dbReference type="Proteomes" id="UP000266841"/>
    </source>
</evidence>
<name>K0TPD2_THAOC</name>
<reference evidence="2 3" key="1">
    <citation type="journal article" date="2012" name="Genome Biol.">
        <title>Genome and low-iron response of an oceanic diatom adapted to chronic iron limitation.</title>
        <authorList>
            <person name="Lommer M."/>
            <person name="Specht M."/>
            <person name="Roy A.S."/>
            <person name="Kraemer L."/>
            <person name="Andreson R."/>
            <person name="Gutowska M.A."/>
            <person name="Wolf J."/>
            <person name="Bergner S.V."/>
            <person name="Schilhabel M.B."/>
            <person name="Klostermeier U.C."/>
            <person name="Beiko R.G."/>
            <person name="Rosenstiel P."/>
            <person name="Hippler M."/>
            <person name="Laroche J."/>
        </authorList>
    </citation>
    <scope>NUCLEOTIDE SEQUENCE [LARGE SCALE GENOMIC DNA]</scope>
    <source>
        <strain evidence="2 3">CCMP1005</strain>
    </source>
</reference>
<protein>
    <submittedName>
        <fullName evidence="2">Uncharacterized protein</fullName>
    </submittedName>
</protein>
<comment type="caution">
    <text evidence="2">The sequence shown here is derived from an EMBL/GenBank/DDBJ whole genome shotgun (WGS) entry which is preliminary data.</text>
</comment>
<feature type="chain" id="PRO_5003838143" evidence="1">
    <location>
        <begin position="25"/>
        <end position="85"/>
    </location>
</feature>
<sequence>LLSSNMKLQLLSLAVVALIQQSASVASHEGPSFSGVSLLDDAKDAAAVSIHFLGDCQRLVLGVPLSPLAIKLSFSGRSRKARRGC</sequence>
<dbReference type="AlphaFoldDB" id="K0TPD2"/>
<accession>K0TPD2</accession>
<dbReference type="Proteomes" id="UP000266841">
    <property type="component" value="Unassembled WGS sequence"/>
</dbReference>
<feature type="non-terminal residue" evidence="2">
    <location>
        <position position="1"/>
    </location>
</feature>
<gene>
    <name evidence="2" type="ORF">THAOC_00310</name>
</gene>
<evidence type="ECO:0000313" key="2">
    <source>
        <dbReference type="EMBL" id="EJK77831.1"/>
    </source>
</evidence>
<feature type="signal peptide" evidence="1">
    <location>
        <begin position="1"/>
        <end position="24"/>
    </location>
</feature>